<dbReference type="Proteomes" id="UP000023152">
    <property type="component" value="Unassembled WGS sequence"/>
</dbReference>
<proteinExistence type="predicted"/>
<evidence type="ECO:0000256" key="1">
    <source>
        <dbReference type="SAM" id="MobiDB-lite"/>
    </source>
</evidence>
<gene>
    <name evidence="2" type="ORF">RFI_14836</name>
</gene>
<comment type="caution">
    <text evidence="2">The sequence shown here is derived from an EMBL/GenBank/DDBJ whole genome shotgun (WGS) entry which is preliminary data.</text>
</comment>
<accession>X6NAQ0</accession>
<organism evidence="2 3">
    <name type="scientific">Reticulomyxa filosa</name>
    <dbReference type="NCBI Taxonomy" id="46433"/>
    <lineage>
        <taxon>Eukaryota</taxon>
        <taxon>Sar</taxon>
        <taxon>Rhizaria</taxon>
        <taxon>Retaria</taxon>
        <taxon>Foraminifera</taxon>
        <taxon>Monothalamids</taxon>
        <taxon>Reticulomyxidae</taxon>
        <taxon>Reticulomyxa</taxon>
    </lineage>
</organism>
<keyword evidence="3" id="KW-1185">Reference proteome</keyword>
<dbReference type="AlphaFoldDB" id="X6NAQ0"/>
<feature type="region of interest" description="Disordered" evidence="1">
    <location>
        <begin position="24"/>
        <end position="56"/>
    </location>
</feature>
<evidence type="ECO:0000313" key="2">
    <source>
        <dbReference type="EMBL" id="ETO22362.1"/>
    </source>
</evidence>
<dbReference type="EMBL" id="ASPP01010806">
    <property type="protein sequence ID" value="ETO22362.1"/>
    <property type="molecule type" value="Genomic_DNA"/>
</dbReference>
<name>X6NAQ0_RETFI</name>
<reference evidence="2 3" key="1">
    <citation type="journal article" date="2013" name="Curr. Biol.">
        <title>The Genome of the Foraminiferan Reticulomyxa filosa.</title>
        <authorList>
            <person name="Glockner G."/>
            <person name="Hulsmann N."/>
            <person name="Schleicher M."/>
            <person name="Noegel A.A."/>
            <person name="Eichinger L."/>
            <person name="Gallinger C."/>
            <person name="Pawlowski J."/>
            <person name="Sierra R."/>
            <person name="Euteneuer U."/>
            <person name="Pillet L."/>
            <person name="Moustafa A."/>
            <person name="Platzer M."/>
            <person name="Groth M."/>
            <person name="Szafranski K."/>
            <person name="Schliwa M."/>
        </authorList>
    </citation>
    <scope>NUCLEOTIDE SEQUENCE [LARGE SCALE GENOMIC DNA]</scope>
</reference>
<evidence type="ECO:0000313" key="3">
    <source>
        <dbReference type="Proteomes" id="UP000023152"/>
    </source>
</evidence>
<protein>
    <submittedName>
        <fullName evidence="2">Uncharacterized protein</fullName>
    </submittedName>
</protein>
<sequence>MNFLCNNNNKTVMNGFGTGTKKIAMNNGESNNTNTVVDKNSNEQSDNETKPCANPSLSQQSPFVNINICSLHIKRDDLLTNITKKYFLDKNISTNCSHHDNDEVKSSNEDHFFEELTISHSSSVTIDTIPSHHRSTHITSISQLSPSIFSGVDYTSVCFFKTVPTPLLNIKKRETLNFFP</sequence>
<feature type="compositionally biased region" description="Polar residues" evidence="1">
    <location>
        <begin position="27"/>
        <end position="44"/>
    </location>
</feature>